<comment type="subcellular location">
    <subcellularLocation>
        <location evidence="1">Nucleus</location>
    </subcellularLocation>
</comment>
<name>A0AAN6VHR9_9PEZI</name>
<feature type="domain" description="Rad21/Rec8-like protein N-terminal" evidence="5">
    <location>
        <begin position="1"/>
        <end position="113"/>
    </location>
</feature>
<feature type="region of interest" description="Disordered" evidence="3">
    <location>
        <begin position="277"/>
        <end position="346"/>
    </location>
</feature>
<proteinExistence type="predicted"/>
<feature type="compositionally biased region" description="Basic and acidic residues" evidence="3">
    <location>
        <begin position="452"/>
        <end position="463"/>
    </location>
</feature>
<dbReference type="GO" id="GO:0007064">
    <property type="term" value="P:mitotic sister chromatid cohesion"/>
    <property type="evidence" value="ECO:0007669"/>
    <property type="project" value="TreeGrafter"/>
</dbReference>
<comment type="caution">
    <text evidence="6">The sequence shown here is derived from an EMBL/GenBank/DDBJ whole genome shotgun (WGS) entry which is preliminary data.</text>
</comment>
<keyword evidence="2" id="KW-0539">Nucleus</keyword>
<dbReference type="PANTHER" id="PTHR12585">
    <property type="entry name" value="SCC1 / RAD21 FAMILY MEMBER"/>
    <property type="match status" value="1"/>
</dbReference>
<dbReference type="Pfam" id="PF04824">
    <property type="entry name" value="Rad21_Rec8"/>
    <property type="match status" value="1"/>
</dbReference>
<dbReference type="Proteomes" id="UP001302745">
    <property type="component" value="Unassembled WGS sequence"/>
</dbReference>
<dbReference type="EMBL" id="MU857021">
    <property type="protein sequence ID" value="KAK4151324.1"/>
    <property type="molecule type" value="Genomic_DNA"/>
</dbReference>
<feature type="compositionally biased region" description="Polar residues" evidence="3">
    <location>
        <begin position="146"/>
        <end position="167"/>
    </location>
</feature>
<reference evidence="6" key="2">
    <citation type="submission" date="2023-05" db="EMBL/GenBank/DDBJ databases">
        <authorList>
            <consortium name="Lawrence Berkeley National Laboratory"/>
            <person name="Steindorff A."/>
            <person name="Hensen N."/>
            <person name="Bonometti L."/>
            <person name="Westerberg I."/>
            <person name="Brannstrom I.O."/>
            <person name="Guillou S."/>
            <person name="Cros-Aarteil S."/>
            <person name="Calhoun S."/>
            <person name="Haridas S."/>
            <person name="Kuo A."/>
            <person name="Mondo S."/>
            <person name="Pangilinan J."/>
            <person name="Riley R."/>
            <person name="Labutti K."/>
            <person name="Andreopoulos B."/>
            <person name="Lipzen A."/>
            <person name="Chen C."/>
            <person name="Yanf M."/>
            <person name="Daum C."/>
            <person name="Ng V."/>
            <person name="Clum A."/>
            <person name="Ohm R."/>
            <person name="Martin F."/>
            <person name="Silar P."/>
            <person name="Natvig D."/>
            <person name="Lalanne C."/>
            <person name="Gautier V."/>
            <person name="Ament-Velasquez S.L."/>
            <person name="Kruys A."/>
            <person name="Hutchinson M.I."/>
            <person name="Powell A.J."/>
            <person name="Barry K."/>
            <person name="Miller A.N."/>
            <person name="Grigoriev I.V."/>
            <person name="Debuchy R."/>
            <person name="Gladieux P."/>
            <person name="Thoren M.H."/>
            <person name="Johannesson H."/>
        </authorList>
    </citation>
    <scope>NUCLEOTIDE SEQUENCE</scope>
    <source>
        <strain evidence="6">CBS 538.74</strain>
    </source>
</reference>
<evidence type="ECO:0000313" key="7">
    <source>
        <dbReference type="Proteomes" id="UP001302745"/>
    </source>
</evidence>
<feature type="region of interest" description="Disordered" evidence="3">
    <location>
        <begin position="138"/>
        <end position="167"/>
    </location>
</feature>
<dbReference type="InterPro" id="IPR006909">
    <property type="entry name" value="Rad21/Rec8_C_eu"/>
</dbReference>
<evidence type="ECO:0000259" key="4">
    <source>
        <dbReference type="Pfam" id="PF04824"/>
    </source>
</evidence>
<keyword evidence="7" id="KW-1185">Reference proteome</keyword>
<organism evidence="6 7">
    <name type="scientific">Chaetomidium leptoderma</name>
    <dbReference type="NCBI Taxonomy" id="669021"/>
    <lineage>
        <taxon>Eukaryota</taxon>
        <taxon>Fungi</taxon>
        <taxon>Dikarya</taxon>
        <taxon>Ascomycota</taxon>
        <taxon>Pezizomycotina</taxon>
        <taxon>Sordariomycetes</taxon>
        <taxon>Sordariomycetidae</taxon>
        <taxon>Sordariales</taxon>
        <taxon>Chaetomiaceae</taxon>
        <taxon>Chaetomidium</taxon>
    </lineage>
</organism>
<gene>
    <name evidence="6" type="ORF">C8A00DRAFT_45445</name>
</gene>
<dbReference type="Gene3D" id="1.10.10.580">
    <property type="entry name" value="Structural maintenance of chromosome 1. Chain E"/>
    <property type="match status" value="1"/>
</dbReference>
<feature type="domain" description="Rad21/Rec8-like protein C-terminal eukaryotic" evidence="4">
    <location>
        <begin position="658"/>
        <end position="692"/>
    </location>
</feature>
<evidence type="ECO:0000256" key="2">
    <source>
        <dbReference type="ARBA" id="ARBA00023242"/>
    </source>
</evidence>
<accession>A0AAN6VHR9</accession>
<dbReference type="InterPro" id="IPR006910">
    <property type="entry name" value="Rad21_Rec8_N"/>
</dbReference>
<evidence type="ECO:0000256" key="1">
    <source>
        <dbReference type="ARBA" id="ARBA00004123"/>
    </source>
</evidence>
<dbReference type="InterPro" id="IPR023093">
    <property type="entry name" value="ScpA-like_C"/>
</dbReference>
<dbReference type="Pfam" id="PF04825">
    <property type="entry name" value="Rad21_Rec8_N"/>
    <property type="match status" value="1"/>
</dbReference>
<dbReference type="CDD" id="cd21789">
    <property type="entry name" value="Rad21_Rec8_M_SpRec8p-like"/>
    <property type="match status" value="1"/>
</dbReference>
<feature type="region of interest" description="Disordered" evidence="3">
    <location>
        <begin position="426"/>
        <end position="573"/>
    </location>
</feature>
<evidence type="ECO:0000256" key="3">
    <source>
        <dbReference type="SAM" id="MobiDB-lite"/>
    </source>
</evidence>
<dbReference type="InterPro" id="IPR039781">
    <property type="entry name" value="Rad21/Rec8-like"/>
</dbReference>
<dbReference type="GO" id="GO:0030892">
    <property type="term" value="C:mitotic cohesin complex"/>
    <property type="evidence" value="ECO:0007669"/>
    <property type="project" value="TreeGrafter"/>
</dbReference>
<dbReference type="GO" id="GO:0003682">
    <property type="term" value="F:chromatin binding"/>
    <property type="evidence" value="ECO:0007669"/>
    <property type="project" value="TreeGrafter"/>
</dbReference>
<dbReference type="PANTHER" id="PTHR12585:SF70">
    <property type="entry name" value="RAD21_REC8 N TERMINAL DOMAIN PROTEIN (AFU_ORTHOLOGUE AFUA_6G02900)"/>
    <property type="match status" value="1"/>
</dbReference>
<protein>
    <submittedName>
        <fullName evidence="6">Uncharacterized protein</fullName>
    </submittedName>
</protein>
<reference evidence="6" key="1">
    <citation type="journal article" date="2023" name="Mol. Phylogenet. Evol.">
        <title>Genome-scale phylogeny and comparative genomics of the fungal order Sordariales.</title>
        <authorList>
            <person name="Hensen N."/>
            <person name="Bonometti L."/>
            <person name="Westerberg I."/>
            <person name="Brannstrom I.O."/>
            <person name="Guillou S."/>
            <person name="Cros-Aarteil S."/>
            <person name="Calhoun S."/>
            <person name="Haridas S."/>
            <person name="Kuo A."/>
            <person name="Mondo S."/>
            <person name="Pangilinan J."/>
            <person name="Riley R."/>
            <person name="LaButti K."/>
            <person name="Andreopoulos B."/>
            <person name="Lipzen A."/>
            <person name="Chen C."/>
            <person name="Yan M."/>
            <person name="Daum C."/>
            <person name="Ng V."/>
            <person name="Clum A."/>
            <person name="Steindorff A."/>
            <person name="Ohm R.A."/>
            <person name="Martin F."/>
            <person name="Silar P."/>
            <person name="Natvig D.O."/>
            <person name="Lalanne C."/>
            <person name="Gautier V."/>
            <person name="Ament-Velasquez S.L."/>
            <person name="Kruys A."/>
            <person name="Hutchinson M.I."/>
            <person name="Powell A.J."/>
            <person name="Barry K."/>
            <person name="Miller A.N."/>
            <person name="Grigoriev I.V."/>
            <person name="Debuchy R."/>
            <person name="Gladieux P."/>
            <person name="Hiltunen Thoren M."/>
            <person name="Johannesson H."/>
        </authorList>
    </citation>
    <scope>NUCLEOTIDE SEQUENCE</scope>
    <source>
        <strain evidence="6">CBS 538.74</strain>
    </source>
</reference>
<sequence length="726" mass="78856">MFYSHEILTSQAYGVSTVWLVSTIGLRSTTRKISRKAIQEVDVQKACETILQPGAPIALRLQGSLLYGISRVYSQQCHYVLTDAERIQAHMRAFYSALGGSDNALDPQAGKSKRKELILEDDPEFYLNPNLPAFHFDDDGNLVVPQGSQASRKTSSQLSPLQPDGSFSSSNHSILGGFDLSQSPFGGGNPLIAEPFGAGTMTPGKNDGDLMAFGDEERELQALDDWGIEIDADGNIIPAMEEPQLPRLPHLEEAGGADLMEQDQLIPFDDEGDVVMSGAGNVFHSDPPLPLRQDGEEEQEREQEQQHEQEAQEVAAEDEANSARAPARVQRKRRRPILAPDDQTKITRQEIKSWSTNYLANAEEAGKPRHGVTAAEARKNAFNLVFGRGIASVGFPTGVPGLPHPLALEFAGEGLQARLLGITITHPDDEDAEAPRGRRRSALEALELEQEDASRRVRRRLSDDNNEDSQHAQAQPDDDALLPLHGDDDALPPVEVGRRAGSVLPDDIPSDVPWNRHSSQIPSSSVKGGGSKPPSRQVSASPLHGRGSRHATIPGPEVERFSDNQPFFGGGSDGLGSDGLGFAALHSSGLDDHPLLTAGDNNNNTQSTSQVMRAALDREGQSFLGYVETVAREKGYYDDDATTTTNNSNNNRQWVDFSALFEAEDQKRAVVAQAFYHVLSLATKNVIRVKQDGQGGNEAFGAIRLGVELSPAAVEEEEEDEEMHGE</sequence>
<dbReference type="GO" id="GO:0005634">
    <property type="term" value="C:nucleus"/>
    <property type="evidence" value="ECO:0007669"/>
    <property type="project" value="UniProtKB-SubCell"/>
</dbReference>
<evidence type="ECO:0000259" key="5">
    <source>
        <dbReference type="Pfam" id="PF04825"/>
    </source>
</evidence>
<dbReference type="AlphaFoldDB" id="A0AAN6VHR9"/>
<evidence type="ECO:0000313" key="6">
    <source>
        <dbReference type="EMBL" id="KAK4151324.1"/>
    </source>
</evidence>